<reference evidence="1" key="1">
    <citation type="submission" date="2022-03" db="EMBL/GenBank/DDBJ databases">
        <authorList>
            <person name="Lindestad O."/>
        </authorList>
    </citation>
    <scope>NUCLEOTIDE SEQUENCE</scope>
</reference>
<evidence type="ECO:0000313" key="1">
    <source>
        <dbReference type="EMBL" id="CAH2230634.1"/>
    </source>
</evidence>
<keyword evidence="2" id="KW-1185">Reference proteome</keyword>
<name>A0A8S4R5R1_9NEOP</name>
<organism evidence="1 2">
    <name type="scientific">Pararge aegeria aegeria</name>
    <dbReference type="NCBI Taxonomy" id="348720"/>
    <lineage>
        <taxon>Eukaryota</taxon>
        <taxon>Metazoa</taxon>
        <taxon>Ecdysozoa</taxon>
        <taxon>Arthropoda</taxon>
        <taxon>Hexapoda</taxon>
        <taxon>Insecta</taxon>
        <taxon>Pterygota</taxon>
        <taxon>Neoptera</taxon>
        <taxon>Endopterygota</taxon>
        <taxon>Lepidoptera</taxon>
        <taxon>Glossata</taxon>
        <taxon>Ditrysia</taxon>
        <taxon>Papilionoidea</taxon>
        <taxon>Nymphalidae</taxon>
        <taxon>Satyrinae</taxon>
        <taxon>Satyrini</taxon>
        <taxon>Parargina</taxon>
        <taxon>Pararge</taxon>
    </lineage>
</organism>
<accession>A0A8S4R5R1</accession>
<protein>
    <submittedName>
        <fullName evidence="1">Jg19540 protein</fullName>
    </submittedName>
</protein>
<gene>
    <name evidence="1" type="primary">jg19540</name>
    <name evidence="1" type="ORF">PAEG_LOCUS9824</name>
</gene>
<evidence type="ECO:0000313" key="2">
    <source>
        <dbReference type="Proteomes" id="UP000838756"/>
    </source>
</evidence>
<sequence>MTVSSELQPTAHNTTSALFAACGVRRAALGTCPPCAGFIRASALFGCATKQTEQNNEHRAQLLKSLYTKITLPRTAEP</sequence>
<dbReference type="AlphaFoldDB" id="A0A8S4R5R1"/>
<dbReference type="EMBL" id="CAKXAJ010024819">
    <property type="protein sequence ID" value="CAH2230634.1"/>
    <property type="molecule type" value="Genomic_DNA"/>
</dbReference>
<proteinExistence type="predicted"/>
<comment type="caution">
    <text evidence="1">The sequence shown here is derived from an EMBL/GenBank/DDBJ whole genome shotgun (WGS) entry which is preliminary data.</text>
</comment>
<dbReference type="Proteomes" id="UP000838756">
    <property type="component" value="Unassembled WGS sequence"/>
</dbReference>